<sequence>MSLAVAIAVGLPGCSPDARTADNSANIAAPDPGPTPSPDGPPVVKPVIASDPSETVPPEPGRASRWYASGDGAVFGTGQGAASLSIACDRADDALVFHRTSDDSQVPPVANLNLSLVEGASLVRAFSGRTDEPGYTGQMPLRDPWLDKLLATSGTLETDLDGRSPLSVPVAPALKQVIRECRSGK</sequence>
<evidence type="ECO:0000256" key="1">
    <source>
        <dbReference type="SAM" id="MobiDB-lite"/>
    </source>
</evidence>
<evidence type="ECO:0000313" key="2">
    <source>
        <dbReference type="EMBL" id="MBW4331417.1"/>
    </source>
</evidence>
<evidence type="ECO:0008006" key="4">
    <source>
        <dbReference type="Google" id="ProtNLM"/>
    </source>
</evidence>
<proteinExistence type="predicted"/>
<gene>
    <name evidence="2" type="ORF">KY084_11125</name>
</gene>
<name>A0ABS6XMI4_9SPHN</name>
<protein>
    <recommendedName>
        <fullName evidence="4">Lipoprotein</fullName>
    </recommendedName>
</protein>
<dbReference type="EMBL" id="JAHWZX010000010">
    <property type="protein sequence ID" value="MBW4331417.1"/>
    <property type="molecule type" value="Genomic_DNA"/>
</dbReference>
<dbReference type="Proteomes" id="UP001197214">
    <property type="component" value="Unassembled WGS sequence"/>
</dbReference>
<accession>A0ABS6XMI4</accession>
<dbReference type="RefSeq" id="WP_219238549.1">
    <property type="nucleotide sequence ID" value="NZ_JAHWZX010000010.1"/>
</dbReference>
<comment type="caution">
    <text evidence="2">The sequence shown here is derived from an EMBL/GenBank/DDBJ whole genome shotgun (WGS) entry which is preliminary data.</text>
</comment>
<feature type="compositionally biased region" description="Pro residues" evidence="1">
    <location>
        <begin position="31"/>
        <end position="44"/>
    </location>
</feature>
<reference evidence="2 3" key="1">
    <citation type="submission" date="2021-07" db="EMBL/GenBank/DDBJ databases">
        <title>Stakelama flava sp. nov., a novel endophytic bacterium isolated from branch of Kandelia candel.</title>
        <authorList>
            <person name="Tuo L."/>
        </authorList>
    </citation>
    <scope>NUCLEOTIDE SEQUENCE [LARGE SCALE GENOMIC DNA]</scope>
    <source>
        <strain evidence="2 3">CBK3Z-3</strain>
    </source>
</reference>
<evidence type="ECO:0000313" key="3">
    <source>
        <dbReference type="Proteomes" id="UP001197214"/>
    </source>
</evidence>
<keyword evidence="3" id="KW-1185">Reference proteome</keyword>
<feature type="region of interest" description="Disordered" evidence="1">
    <location>
        <begin position="13"/>
        <end position="64"/>
    </location>
</feature>
<organism evidence="2 3">
    <name type="scientific">Stakelama flava</name>
    <dbReference type="NCBI Taxonomy" id="2860338"/>
    <lineage>
        <taxon>Bacteria</taxon>
        <taxon>Pseudomonadati</taxon>
        <taxon>Pseudomonadota</taxon>
        <taxon>Alphaproteobacteria</taxon>
        <taxon>Sphingomonadales</taxon>
        <taxon>Sphingomonadaceae</taxon>
        <taxon>Stakelama</taxon>
    </lineage>
</organism>